<evidence type="ECO:0000256" key="1">
    <source>
        <dbReference type="SAM" id="MobiDB-lite"/>
    </source>
</evidence>
<keyword evidence="2" id="KW-0812">Transmembrane</keyword>
<dbReference type="InParanoid" id="A0A4R5DA11"/>
<dbReference type="Proteomes" id="UP000294739">
    <property type="component" value="Unassembled WGS sequence"/>
</dbReference>
<protein>
    <submittedName>
        <fullName evidence="3">Uncharacterized protein</fullName>
    </submittedName>
</protein>
<name>A0A4R5DA11_9ACTN</name>
<dbReference type="EMBL" id="SMKZ01000014">
    <property type="protein sequence ID" value="TDE10409.1"/>
    <property type="molecule type" value="Genomic_DNA"/>
</dbReference>
<feature type="transmembrane region" description="Helical" evidence="2">
    <location>
        <begin position="20"/>
        <end position="43"/>
    </location>
</feature>
<comment type="caution">
    <text evidence="3">The sequence shown here is derived from an EMBL/GenBank/DDBJ whole genome shotgun (WGS) entry which is preliminary data.</text>
</comment>
<organism evidence="3 4">
    <name type="scientific">Jiangella asiatica</name>
    <dbReference type="NCBI Taxonomy" id="2530372"/>
    <lineage>
        <taxon>Bacteria</taxon>
        <taxon>Bacillati</taxon>
        <taxon>Actinomycetota</taxon>
        <taxon>Actinomycetes</taxon>
        <taxon>Jiangellales</taxon>
        <taxon>Jiangellaceae</taxon>
        <taxon>Jiangella</taxon>
    </lineage>
</organism>
<keyword evidence="4" id="KW-1185">Reference proteome</keyword>
<proteinExistence type="predicted"/>
<accession>A0A4R5DA11</accession>
<keyword evidence="2" id="KW-1133">Transmembrane helix</keyword>
<evidence type="ECO:0000313" key="3">
    <source>
        <dbReference type="EMBL" id="TDE10409.1"/>
    </source>
</evidence>
<evidence type="ECO:0000256" key="2">
    <source>
        <dbReference type="SAM" id="Phobius"/>
    </source>
</evidence>
<dbReference type="RefSeq" id="WP_131894691.1">
    <property type="nucleotide sequence ID" value="NZ_SMKZ01000014.1"/>
</dbReference>
<gene>
    <name evidence="3" type="ORF">E1269_12005</name>
</gene>
<reference evidence="3 4" key="1">
    <citation type="submission" date="2019-03" db="EMBL/GenBank/DDBJ databases">
        <title>Draft genome sequences of novel Actinobacteria.</title>
        <authorList>
            <person name="Sahin N."/>
            <person name="Ay H."/>
            <person name="Saygin H."/>
        </authorList>
    </citation>
    <scope>NUCLEOTIDE SEQUENCE [LARGE SCALE GENOMIC DNA]</scope>
    <source>
        <strain evidence="3 4">5K138</strain>
    </source>
</reference>
<feature type="region of interest" description="Disordered" evidence="1">
    <location>
        <begin position="43"/>
        <end position="142"/>
    </location>
</feature>
<dbReference type="AlphaFoldDB" id="A0A4R5DA11"/>
<keyword evidence="2" id="KW-0472">Membrane</keyword>
<sequence length="142" mass="13863">MTGHRSGRRLLPRSGSFSAVLFSGVLMILSGALVLLSAALPAAAGQGSGSRGSAVEVGGGAEDTTAPPAAPSVDGVDERAGTVTVTAPTGKLGYAPPAAAGTEVDPLDLFTLGAGDGRGDDAPAEVSWAATDPDRGPPANRQ</sequence>
<dbReference type="OrthoDB" id="5196587at2"/>
<evidence type="ECO:0000313" key="4">
    <source>
        <dbReference type="Proteomes" id="UP000294739"/>
    </source>
</evidence>